<dbReference type="GO" id="GO:0005737">
    <property type="term" value="C:cytoplasm"/>
    <property type="evidence" value="ECO:0007669"/>
    <property type="project" value="TreeGrafter"/>
</dbReference>
<dbReference type="Ensembl" id="ENSKMAT00000010075.1">
    <property type="protein sequence ID" value="ENSKMAP00000009916.1"/>
    <property type="gene ID" value="ENSKMAG00000007447.1"/>
</dbReference>
<dbReference type="GO" id="GO:0006511">
    <property type="term" value="P:ubiquitin-dependent protein catabolic process"/>
    <property type="evidence" value="ECO:0007669"/>
    <property type="project" value="TreeGrafter"/>
</dbReference>
<dbReference type="GO" id="GO:0031624">
    <property type="term" value="F:ubiquitin conjugating enzyme binding"/>
    <property type="evidence" value="ECO:0007669"/>
    <property type="project" value="TreeGrafter"/>
</dbReference>
<dbReference type="GeneTree" id="ENSGT00390000013104"/>
<organism evidence="1 2">
    <name type="scientific">Kryptolebias marmoratus</name>
    <name type="common">Mangrove killifish</name>
    <name type="synonym">Rivulus marmoratus</name>
    <dbReference type="NCBI Taxonomy" id="37003"/>
    <lineage>
        <taxon>Eukaryota</taxon>
        <taxon>Metazoa</taxon>
        <taxon>Chordata</taxon>
        <taxon>Craniata</taxon>
        <taxon>Vertebrata</taxon>
        <taxon>Euteleostomi</taxon>
        <taxon>Actinopterygii</taxon>
        <taxon>Neopterygii</taxon>
        <taxon>Teleostei</taxon>
        <taxon>Neoteleostei</taxon>
        <taxon>Acanthomorphata</taxon>
        <taxon>Ovalentaria</taxon>
        <taxon>Atherinomorphae</taxon>
        <taxon>Cyprinodontiformes</taxon>
        <taxon>Rivulidae</taxon>
        <taxon>Kryptolebias</taxon>
    </lineage>
</organism>
<keyword evidence="2" id="KW-1185">Reference proteome</keyword>
<dbReference type="STRING" id="37003.ENSKMAP00000009916"/>
<name>A0A3Q3A0X6_KRYMA</name>
<dbReference type="AlphaFoldDB" id="A0A3Q3A0X6"/>
<evidence type="ECO:0000313" key="2">
    <source>
        <dbReference type="Proteomes" id="UP000264800"/>
    </source>
</evidence>
<accession>A0A3Q3A0X6</accession>
<dbReference type="PANTHER" id="PTHR16461">
    <property type="entry name" value="TOLL-INTERACTING PROTEIN"/>
    <property type="match status" value="1"/>
</dbReference>
<evidence type="ECO:0000313" key="1">
    <source>
        <dbReference type="Ensembl" id="ENSKMAP00000009916.1"/>
    </source>
</evidence>
<sequence>TLAFSMDDRIAWTHVTIPEGLRDGRVVDEWYSLSGRQGDDKEGMINLVMSFTSLPAAVMSQPVVLMPSVYQEGVGYVPITGQATDPDVGGCRPRCSGLQTQMFRSVDPDVGGCRPRSVQHTCPWGSLTPGRPITL</sequence>
<protein>
    <submittedName>
        <fullName evidence="1">Uncharacterized protein</fullName>
    </submittedName>
</protein>
<reference evidence="1" key="2">
    <citation type="submission" date="2025-09" db="UniProtKB">
        <authorList>
            <consortium name="Ensembl"/>
        </authorList>
    </citation>
    <scope>IDENTIFICATION</scope>
</reference>
<dbReference type="GO" id="GO:0043130">
    <property type="term" value="F:ubiquitin binding"/>
    <property type="evidence" value="ECO:0007669"/>
    <property type="project" value="TreeGrafter"/>
</dbReference>
<reference evidence="1" key="1">
    <citation type="submission" date="2025-08" db="UniProtKB">
        <authorList>
            <consortium name="Ensembl"/>
        </authorList>
    </citation>
    <scope>IDENTIFICATION</scope>
</reference>
<dbReference type="Proteomes" id="UP000264800">
    <property type="component" value="Unplaced"/>
</dbReference>
<dbReference type="PANTHER" id="PTHR16461:SF5">
    <property type="entry name" value="TOLL-INTERACTING PROTEIN"/>
    <property type="match status" value="1"/>
</dbReference>
<proteinExistence type="predicted"/>